<feature type="compositionally biased region" description="Polar residues" evidence="2">
    <location>
        <begin position="381"/>
        <end position="395"/>
    </location>
</feature>
<dbReference type="Pfam" id="PF00665">
    <property type="entry name" value="rve"/>
    <property type="match status" value="1"/>
</dbReference>
<feature type="domain" description="Integrase catalytic" evidence="3">
    <location>
        <begin position="68"/>
        <end position="227"/>
    </location>
</feature>
<dbReference type="InterPro" id="IPR001584">
    <property type="entry name" value="Integrase_cat-core"/>
</dbReference>
<organism evidence="4 5">
    <name type="scientific">Astyanax mexicanus</name>
    <name type="common">Blind cave fish</name>
    <name type="synonym">Astyanax fasciatus mexicanus</name>
    <dbReference type="NCBI Taxonomy" id="7994"/>
    <lineage>
        <taxon>Eukaryota</taxon>
        <taxon>Metazoa</taxon>
        <taxon>Chordata</taxon>
        <taxon>Craniata</taxon>
        <taxon>Vertebrata</taxon>
        <taxon>Euteleostomi</taxon>
        <taxon>Actinopterygii</taxon>
        <taxon>Neopterygii</taxon>
        <taxon>Teleostei</taxon>
        <taxon>Ostariophysi</taxon>
        <taxon>Characiformes</taxon>
        <taxon>Characoidei</taxon>
        <taxon>Acestrorhamphidae</taxon>
        <taxon>Acestrorhamphinae</taxon>
        <taxon>Astyanax</taxon>
    </lineage>
</organism>
<evidence type="ECO:0000313" key="4">
    <source>
        <dbReference type="Ensembl" id="ENSAMXP00000036811.1"/>
    </source>
</evidence>
<keyword evidence="5" id="KW-1185">Reference proteome</keyword>
<reference evidence="4" key="4">
    <citation type="submission" date="2025-09" db="UniProtKB">
        <authorList>
            <consortium name="Ensembl"/>
        </authorList>
    </citation>
    <scope>IDENTIFICATION</scope>
</reference>
<dbReference type="Pfam" id="PF22938">
    <property type="entry name" value="Integrase_p58_C"/>
    <property type="match status" value="1"/>
</dbReference>
<feature type="region of interest" description="Disordered" evidence="2">
    <location>
        <begin position="358"/>
        <end position="448"/>
    </location>
</feature>
<dbReference type="InterPro" id="IPR050951">
    <property type="entry name" value="Retrovirus_Pol_polyprotein"/>
</dbReference>
<evidence type="ECO:0000259" key="3">
    <source>
        <dbReference type="PROSITE" id="PS50994"/>
    </source>
</evidence>
<reference evidence="5" key="1">
    <citation type="submission" date="2013-03" db="EMBL/GenBank/DDBJ databases">
        <authorList>
            <person name="Jeffery W."/>
            <person name="Warren W."/>
            <person name="Wilson R.K."/>
        </authorList>
    </citation>
    <scope>NUCLEOTIDE SEQUENCE</scope>
    <source>
        <strain evidence="5">female</strain>
    </source>
</reference>
<evidence type="ECO:0000313" key="5">
    <source>
        <dbReference type="Proteomes" id="UP000018467"/>
    </source>
</evidence>
<dbReference type="AlphaFoldDB" id="A0A3B1J4H9"/>
<dbReference type="Gene3D" id="3.30.420.10">
    <property type="entry name" value="Ribonuclease H-like superfamily/Ribonuclease H"/>
    <property type="match status" value="1"/>
</dbReference>
<dbReference type="Proteomes" id="UP000018467">
    <property type="component" value="Unassembled WGS sequence"/>
</dbReference>
<dbReference type="Bgee" id="ENSAMXG00000038477">
    <property type="expression patterns" value="Expressed in embryo"/>
</dbReference>
<dbReference type="Pfam" id="PF17921">
    <property type="entry name" value="Integrase_H2C2"/>
    <property type="match status" value="1"/>
</dbReference>
<dbReference type="InParanoid" id="A0A3B1J4H9"/>
<reference evidence="4" key="3">
    <citation type="submission" date="2025-08" db="UniProtKB">
        <authorList>
            <consortium name="Ensembl"/>
        </authorList>
    </citation>
    <scope>IDENTIFICATION</scope>
</reference>
<accession>A0A3B1J4H9</accession>
<dbReference type="FunFam" id="1.10.340.70:FF:000001">
    <property type="entry name" value="Retrovirus-related Pol polyprotein from transposon gypsy-like Protein"/>
    <property type="match status" value="1"/>
</dbReference>
<dbReference type="SUPFAM" id="SSF53098">
    <property type="entry name" value="Ribonuclease H-like"/>
    <property type="match status" value="1"/>
</dbReference>
<dbReference type="Ensembl" id="ENSAMXT00000058127.1">
    <property type="protein sequence ID" value="ENSAMXP00000036811.1"/>
    <property type="gene ID" value="ENSAMXG00000038477.1"/>
</dbReference>
<dbReference type="GO" id="GO:0015074">
    <property type="term" value="P:DNA integration"/>
    <property type="evidence" value="ECO:0007669"/>
    <property type="project" value="InterPro"/>
</dbReference>
<dbReference type="InterPro" id="IPR012337">
    <property type="entry name" value="RNaseH-like_sf"/>
</dbReference>
<dbReference type="InterPro" id="IPR054465">
    <property type="entry name" value="Integrase_p58-like_C"/>
</dbReference>
<dbReference type="InterPro" id="IPR036397">
    <property type="entry name" value="RNaseH_sf"/>
</dbReference>
<sequence length="448" mass="50479">MVPMVLRMLHNDLTGGHLGVQKLKEKIRTRFYWPGWVEDVERWCRECTDCASRKTSGPAPRAPLLPSVTSRPYERIALDILGPLPETPQKNRYILVVGDYFSKWTEAFSLPNQEAKTVAKVLTEEWICRYGAPRSIHTDQGRNFESHLFSELCRLLNMHKSRTSPYRPQSDGLIERFNRTLLSMLSLFVDANQQDWDALLPFVMMAYRSSVHASTGFTPYRVLFGHEIVLPVDVLLNTGVQEKFQTTNEYVSRMEGILSTVCEAVKKHQIRASEGQKQNFDVKVNFQYYSEGELVWVKNEARKRGVCPKLQRRYRGPYRVLEKLSDVLYRIQSEESGSEMVVHFNRIKPYVVPSFLGGGKPQDGGLERPPCGLERPPQTAIKPQQSRRVSSTRGFRNTWVFKRTRTPIPGSGAPAPASASGAPAPASASGAPASCLSVRRPSSCSASG</sequence>
<dbReference type="STRING" id="7994.ENSAMXP00000036811"/>
<dbReference type="PANTHER" id="PTHR37984:SF15">
    <property type="entry name" value="INTEGRASE CATALYTIC DOMAIN-CONTAINING PROTEIN"/>
    <property type="match status" value="1"/>
</dbReference>
<name>A0A3B1J4H9_ASTMX</name>
<dbReference type="PANTHER" id="PTHR37984">
    <property type="entry name" value="PROTEIN CBG26694"/>
    <property type="match status" value="1"/>
</dbReference>
<evidence type="ECO:0000256" key="2">
    <source>
        <dbReference type="SAM" id="MobiDB-lite"/>
    </source>
</evidence>
<proteinExistence type="predicted"/>
<dbReference type="FunFam" id="3.30.420.10:FF:000032">
    <property type="entry name" value="Retrovirus-related Pol polyprotein from transposon 297-like Protein"/>
    <property type="match status" value="1"/>
</dbReference>
<dbReference type="Gene3D" id="1.10.340.70">
    <property type="match status" value="1"/>
</dbReference>
<dbReference type="GO" id="GO:0003676">
    <property type="term" value="F:nucleic acid binding"/>
    <property type="evidence" value="ECO:0007669"/>
    <property type="project" value="InterPro"/>
</dbReference>
<evidence type="ECO:0000256" key="1">
    <source>
        <dbReference type="ARBA" id="ARBA00039658"/>
    </source>
</evidence>
<protein>
    <recommendedName>
        <fullName evidence="1">Gypsy retrotransposon integrase-like protein 1</fullName>
    </recommendedName>
</protein>
<dbReference type="GeneTree" id="ENSGT01000000214408"/>
<dbReference type="PROSITE" id="PS50994">
    <property type="entry name" value="INTEGRASE"/>
    <property type="match status" value="1"/>
</dbReference>
<feature type="compositionally biased region" description="Low complexity" evidence="2">
    <location>
        <begin position="409"/>
        <end position="434"/>
    </location>
</feature>
<dbReference type="InterPro" id="IPR041588">
    <property type="entry name" value="Integrase_H2C2"/>
</dbReference>
<reference evidence="5" key="2">
    <citation type="journal article" date="2014" name="Nat. Commun.">
        <title>The cavefish genome reveals candidate genes for eye loss.</title>
        <authorList>
            <person name="McGaugh S.E."/>
            <person name="Gross J.B."/>
            <person name="Aken B."/>
            <person name="Blin M."/>
            <person name="Borowsky R."/>
            <person name="Chalopin D."/>
            <person name="Hinaux H."/>
            <person name="Jeffery W.R."/>
            <person name="Keene A."/>
            <person name="Ma L."/>
            <person name="Minx P."/>
            <person name="Murphy D."/>
            <person name="O'Quin K.E."/>
            <person name="Retaux S."/>
            <person name="Rohner N."/>
            <person name="Searle S.M."/>
            <person name="Stahl B.A."/>
            <person name="Tabin C."/>
            <person name="Volff J.N."/>
            <person name="Yoshizawa M."/>
            <person name="Warren W.C."/>
        </authorList>
    </citation>
    <scope>NUCLEOTIDE SEQUENCE [LARGE SCALE GENOMIC DNA]</scope>
    <source>
        <strain evidence="5">female</strain>
    </source>
</reference>